<sequence>MLAVFMKKYQRCCARPLFHHVHFSSIEDECTIKNLCRGCPVNALSRISHTYMANSSRGQENDGHHILEPDSIYDLRKFLSLHCATIFGISAPQRLDISVSELKGSWRPSSHVPLLVLFLIIFAYSILEKPYK</sequence>
<accession>A0AAN9KGA4</accession>
<keyword evidence="3" id="KW-1185">Reference proteome</keyword>
<dbReference type="EMBL" id="JAYMYQ010000008">
    <property type="protein sequence ID" value="KAK7315718.1"/>
    <property type="molecule type" value="Genomic_DNA"/>
</dbReference>
<gene>
    <name evidence="2" type="ORF">VNO77_34287</name>
</gene>
<protein>
    <submittedName>
        <fullName evidence="2">Uncharacterized protein</fullName>
    </submittedName>
</protein>
<dbReference type="AlphaFoldDB" id="A0AAN9KGA4"/>
<organism evidence="2 3">
    <name type="scientific">Canavalia gladiata</name>
    <name type="common">Sword bean</name>
    <name type="synonym">Dolichos gladiatus</name>
    <dbReference type="NCBI Taxonomy" id="3824"/>
    <lineage>
        <taxon>Eukaryota</taxon>
        <taxon>Viridiplantae</taxon>
        <taxon>Streptophyta</taxon>
        <taxon>Embryophyta</taxon>
        <taxon>Tracheophyta</taxon>
        <taxon>Spermatophyta</taxon>
        <taxon>Magnoliopsida</taxon>
        <taxon>eudicotyledons</taxon>
        <taxon>Gunneridae</taxon>
        <taxon>Pentapetalae</taxon>
        <taxon>rosids</taxon>
        <taxon>fabids</taxon>
        <taxon>Fabales</taxon>
        <taxon>Fabaceae</taxon>
        <taxon>Papilionoideae</taxon>
        <taxon>50 kb inversion clade</taxon>
        <taxon>NPAAA clade</taxon>
        <taxon>indigoferoid/millettioid clade</taxon>
        <taxon>Phaseoleae</taxon>
        <taxon>Canavalia</taxon>
    </lineage>
</organism>
<feature type="transmembrane region" description="Helical" evidence="1">
    <location>
        <begin position="110"/>
        <end position="127"/>
    </location>
</feature>
<name>A0AAN9KGA4_CANGL</name>
<keyword evidence="1" id="KW-0812">Transmembrane</keyword>
<evidence type="ECO:0000256" key="1">
    <source>
        <dbReference type="SAM" id="Phobius"/>
    </source>
</evidence>
<keyword evidence="1" id="KW-1133">Transmembrane helix</keyword>
<reference evidence="2 3" key="1">
    <citation type="submission" date="2024-01" db="EMBL/GenBank/DDBJ databases">
        <title>The genomes of 5 underutilized Papilionoideae crops provide insights into root nodulation and disease resistanc.</title>
        <authorList>
            <person name="Jiang F."/>
        </authorList>
    </citation>
    <scope>NUCLEOTIDE SEQUENCE [LARGE SCALE GENOMIC DNA]</scope>
    <source>
        <strain evidence="2">LVBAO_FW01</strain>
        <tissue evidence="2">Leaves</tissue>
    </source>
</reference>
<dbReference type="Proteomes" id="UP001367508">
    <property type="component" value="Unassembled WGS sequence"/>
</dbReference>
<evidence type="ECO:0000313" key="2">
    <source>
        <dbReference type="EMBL" id="KAK7315718.1"/>
    </source>
</evidence>
<comment type="caution">
    <text evidence="2">The sequence shown here is derived from an EMBL/GenBank/DDBJ whole genome shotgun (WGS) entry which is preliminary data.</text>
</comment>
<keyword evidence="1" id="KW-0472">Membrane</keyword>
<evidence type="ECO:0000313" key="3">
    <source>
        <dbReference type="Proteomes" id="UP001367508"/>
    </source>
</evidence>
<proteinExistence type="predicted"/>